<name>A0ABW2EWV3_9GAMM</name>
<evidence type="ECO:0000259" key="1">
    <source>
        <dbReference type="Pfam" id="PF04101"/>
    </source>
</evidence>
<dbReference type="EMBL" id="JBHSZP010000026">
    <property type="protein sequence ID" value="MFC7090467.1"/>
    <property type="molecule type" value="Genomic_DNA"/>
</dbReference>
<proteinExistence type="predicted"/>
<gene>
    <name evidence="2" type="primary">pseG</name>
    <name evidence="2" type="ORF">ACFQH5_12995</name>
</gene>
<dbReference type="RefSeq" id="WP_346060531.1">
    <property type="nucleotide sequence ID" value="NZ_BAAADR010000001.1"/>
</dbReference>
<feature type="domain" description="Glycosyl transferase family 28 C-terminal" evidence="1">
    <location>
        <begin position="222"/>
        <end position="354"/>
    </location>
</feature>
<dbReference type="SUPFAM" id="SSF53756">
    <property type="entry name" value="UDP-Glycosyltransferase/glycogen phosphorylase"/>
    <property type="match status" value="1"/>
</dbReference>
<dbReference type="Gene3D" id="3.40.50.2000">
    <property type="entry name" value="Glycogen Phosphorylase B"/>
    <property type="match status" value="1"/>
</dbReference>
<keyword evidence="3" id="KW-1185">Reference proteome</keyword>
<dbReference type="InterPro" id="IPR020023">
    <property type="entry name" value="PseG"/>
</dbReference>
<dbReference type="Proteomes" id="UP001596411">
    <property type="component" value="Unassembled WGS sequence"/>
</dbReference>
<dbReference type="GO" id="GO:0016787">
    <property type="term" value="F:hydrolase activity"/>
    <property type="evidence" value="ECO:0007669"/>
    <property type="project" value="UniProtKB-KW"/>
</dbReference>
<dbReference type="Gene3D" id="3.40.50.11190">
    <property type="match status" value="1"/>
</dbReference>
<dbReference type="NCBIfam" id="TIGR03590">
    <property type="entry name" value="PseG"/>
    <property type="match status" value="1"/>
</dbReference>
<dbReference type="PANTHER" id="PTHR21015">
    <property type="entry name" value="UDP-N-ACETYLGLUCOSAMINE--N-ACETYLMURAMYL-(PENTAPEPTIDE) PYROPHOSPHORYL-UNDECAPRENOL N-ACETYLGLUCOSAMINE TRANSFERASE 1"/>
    <property type="match status" value="1"/>
</dbReference>
<dbReference type="Pfam" id="PF04101">
    <property type="entry name" value="Glyco_tran_28_C"/>
    <property type="match status" value="1"/>
</dbReference>
<organism evidence="2 3">
    <name type="scientific">Halomonas salifodinae</name>
    <dbReference type="NCBI Taxonomy" id="438745"/>
    <lineage>
        <taxon>Bacteria</taxon>
        <taxon>Pseudomonadati</taxon>
        <taxon>Pseudomonadota</taxon>
        <taxon>Gammaproteobacteria</taxon>
        <taxon>Oceanospirillales</taxon>
        <taxon>Halomonadaceae</taxon>
        <taxon>Halomonas</taxon>
    </lineage>
</organism>
<protein>
    <submittedName>
        <fullName evidence="2">UDP-2,4-diacetamido-2,4, 6-trideoxy-beta-L-altropyranose hydrolase</fullName>
        <ecNumber evidence="2">3.6.1.57</ecNumber>
    </submittedName>
</protein>
<dbReference type="EC" id="3.6.1.57" evidence="2"/>
<comment type="caution">
    <text evidence="2">The sequence shown here is derived from an EMBL/GenBank/DDBJ whole genome shotgun (WGS) entry which is preliminary data.</text>
</comment>
<dbReference type="PANTHER" id="PTHR21015:SF22">
    <property type="entry name" value="GLYCOSYLTRANSFERASE"/>
    <property type="match status" value="1"/>
</dbReference>
<evidence type="ECO:0000313" key="2">
    <source>
        <dbReference type="EMBL" id="MFC7090467.1"/>
    </source>
</evidence>
<accession>A0ABW2EWV3</accession>
<reference evidence="3" key="1">
    <citation type="journal article" date="2019" name="Int. J. Syst. Evol. Microbiol.">
        <title>The Global Catalogue of Microorganisms (GCM) 10K type strain sequencing project: providing services to taxonomists for standard genome sequencing and annotation.</title>
        <authorList>
            <consortium name="The Broad Institute Genomics Platform"/>
            <consortium name="The Broad Institute Genome Sequencing Center for Infectious Disease"/>
            <person name="Wu L."/>
            <person name="Ma J."/>
        </authorList>
    </citation>
    <scope>NUCLEOTIDE SEQUENCE [LARGE SCALE GENOMIC DNA]</scope>
    <source>
        <strain evidence="3">CGMCC 1.13666</strain>
    </source>
</reference>
<keyword evidence="2" id="KW-0378">Hydrolase</keyword>
<sequence length="379" mass="41557">MVTRVAFRVDASLEIGSGHVMRCLTLADALQAQGAECHFICREHSGHLSKLIETRGFAVHRLPLERNGPETGAEVSSEPELAHARWLGTTWARDAAACRAILAELAPAWLVVDHYALDYRWETAVLTGLPGAAPRLLVIDDLADRRHVADLLLDQNLGRQAEDYRDLVPESCRVLAGPHYALLRPEFRKWREASLSRRARQPRLQRLLINLGGVDKDNVTGQVLEALSVCDLPGDLEITVVMGAAAPWRESVTTQTKEMPWFTEVVINVNDMARRMAEADLAIGAAGSTSWERCCLGLPTLMVVLADNQREIAHALVENDASLTLDLSELQATLATQLAVLSKPCALIAMSQQAAVLVDGDGRDRVIMALGSMSQEELR</sequence>
<dbReference type="InterPro" id="IPR007235">
    <property type="entry name" value="Glyco_trans_28_C"/>
</dbReference>
<evidence type="ECO:0000313" key="3">
    <source>
        <dbReference type="Proteomes" id="UP001596411"/>
    </source>
</evidence>